<dbReference type="GO" id="GO:0005315">
    <property type="term" value="F:phosphate transmembrane transporter activity"/>
    <property type="evidence" value="ECO:0007669"/>
    <property type="project" value="InterPro"/>
</dbReference>
<feature type="transmembrane region" description="Helical" evidence="6">
    <location>
        <begin position="382"/>
        <end position="400"/>
    </location>
</feature>
<keyword evidence="4 6" id="KW-1133">Transmembrane helix</keyword>
<dbReference type="GO" id="GO:0016020">
    <property type="term" value="C:membrane"/>
    <property type="evidence" value="ECO:0007669"/>
    <property type="project" value="UniProtKB-SubCell"/>
</dbReference>
<reference evidence="7 8" key="1">
    <citation type="submission" date="2019-11" db="EMBL/GenBank/DDBJ databases">
        <authorList>
            <person name="Dong K."/>
        </authorList>
    </citation>
    <scope>NUCLEOTIDE SEQUENCE [LARGE SCALE GENOMIC DNA]</scope>
    <source>
        <strain evidence="7 8">DK608</strain>
    </source>
</reference>
<dbReference type="RefSeq" id="WP_155042690.1">
    <property type="nucleotide sequence ID" value="NZ_WMIH01000001.1"/>
</dbReference>
<protein>
    <recommendedName>
        <fullName evidence="6">Phosphate transporter</fullName>
    </recommendedName>
</protein>
<dbReference type="Proteomes" id="UP000478740">
    <property type="component" value="Unassembled WGS sequence"/>
</dbReference>
<evidence type="ECO:0000256" key="4">
    <source>
        <dbReference type="ARBA" id="ARBA00022989"/>
    </source>
</evidence>
<feature type="transmembrane region" description="Helical" evidence="6">
    <location>
        <begin position="232"/>
        <end position="250"/>
    </location>
</feature>
<dbReference type="GO" id="GO:0035435">
    <property type="term" value="P:phosphate ion transmembrane transport"/>
    <property type="evidence" value="ECO:0007669"/>
    <property type="project" value="TreeGrafter"/>
</dbReference>
<feature type="transmembrane region" description="Helical" evidence="6">
    <location>
        <begin position="58"/>
        <end position="76"/>
    </location>
</feature>
<dbReference type="EMBL" id="WMII01000001">
    <property type="protein sequence ID" value="MTH62741.1"/>
    <property type="molecule type" value="Genomic_DNA"/>
</dbReference>
<organism evidence="7 8">
    <name type="scientific">Paracoccus shanxieyensis</name>
    <dbReference type="NCBI Taxonomy" id="2675752"/>
    <lineage>
        <taxon>Bacteria</taxon>
        <taxon>Pseudomonadati</taxon>
        <taxon>Pseudomonadota</taxon>
        <taxon>Alphaproteobacteria</taxon>
        <taxon>Rhodobacterales</taxon>
        <taxon>Paracoccaceae</taxon>
        <taxon>Paracoccus</taxon>
    </lineage>
</organism>
<keyword evidence="5 6" id="KW-0472">Membrane</keyword>
<feature type="transmembrane region" description="Helical" evidence="6">
    <location>
        <begin position="88"/>
        <end position="114"/>
    </location>
</feature>
<feature type="transmembrane region" description="Helical" evidence="6">
    <location>
        <begin position="341"/>
        <end position="362"/>
    </location>
</feature>
<dbReference type="Pfam" id="PF01384">
    <property type="entry name" value="PHO4"/>
    <property type="match status" value="1"/>
</dbReference>
<evidence type="ECO:0000256" key="5">
    <source>
        <dbReference type="ARBA" id="ARBA00023136"/>
    </source>
</evidence>
<dbReference type="PANTHER" id="PTHR11101">
    <property type="entry name" value="PHOSPHATE TRANSPORTER"/>
    <property type="match status" value="1"/>
</dbReference>
<comment type="similarity">
    <text evidence="6">Belongs to the inorganic phosphate transporter (PiT) (TC 2.A.20) family.</text>
</comment>
<sequence length="477" mass="48910">MTRDNRDYRILDKDLGRLSNADHARLVSGQPVLRLGIALIFVAAVAAFSAGALAQQPVIGMTAAALALALYLALSIGANDVTNSLAPAVGAGAIGIGTGLAMVAVMEIAGAGIAGGGVMRTLTQGLIGDAYATASPTPRMMLAALTAAATCISIATWLNAPVSTTHSIVGAIAGAGVAIFGINALNLPALATVALGWVVSPILSGCLAALLLASMHRHMLDKDDPIPSGRRWLTGLMGVTAGALALFAGIEWHGASWTAVALLAVVFAVLFAAYTHYELGRQIAQGQGSDKESVGLKRLLGMPLIVTAIIMSFGHGANSAAKVAGPLMIALGGIGPEGQTPLSAFTVLLLAGLGIAMGVMLFGGRLVHMVGSKITQLNPARALCVTLAASLTVLLCTALGLPVSTTHITVGGVFGVGVYREWRDRLRVRKRAPMPGPEQERRELVRWSYVQRILGAWVITVPVNAAVAALLVLMIGA</sequence>
<gene>
    <name evidence="7" type="ORF">GL284_00490</name>
</gene>
<dbReference type="AlphaFoldDB" id="A0A6L6IT12"/>
<evidence type="ECO:0000313" key="8">
    <source>
        <dbReference type="Proteomes" id="UP000478740"/>
    </source>
</evidence>
<comment type="subcellular location">
    <subcellularLocation>
        <location evidence="1 6">Membrane</location>
        <topology evidence="1 6">Multi-pass membrane protein</topology>
    </subcellularLocation>
</comment>
<feature type="transmembrane region" description="Helical" evidence="6">
    <location>
        <begin position="298"/>
        <end position="321"/>
    </location>
</feature>
<feature type="transmembrane region" description="Helical" evidence="6">
    <location>
        <begin position="256"/>
        <end position="277"/>
    </location>
</feature>
<feature type="transmembrane region" description="Helical" evidence="6">
    <location>
        <begin position="140"/>
        <end position="160"/>
    </location>
</feature>
<dbReference type="PANTHER" id="PTHR11101:SF80">
    <property type="entry name" value="PHOSPHATE TRANSPORTER"/>
    <property type="match status" value="1"/>
</dbReference>
<keyword evidence="6" id="KW-0592">Phosphate transport</keyword>
<keyword evidence="8" id="KW-1185">Reference proteome</keyword>
<name>A0A6L6IT12_9RHOB</name>
<evidence type="ECO:0000313" key="7">
    <source>
        <dbReference type="EMBL" id="MTH62741.1"/>
    </source>
</evidence>
<dbReference type="InterPro" id="IPR001204">
    <property type="entry name" value="Phos_transporter"/>
</dbReference>
<feature type="transmembrane region" description="Helical" evidence="6">
    <location>
        <begin position="167"/>
        <end position="185"/>
    </location>
</feature>
<feature type="transmembrane region" description="Helical" evidence="6">
    <location>
        <begin position="32"/>
        <end position="52"/>
    </location>
</feature>
<evidence type="ECO:0000256" key="3">
    <source>
        <dbReference type="ARBA" id="ARBA00022692"/>
    </source>
</evidence>
<feature type="transmembrane region" description="Helical" evidence="6">
    <location>
        <begin position="406"/>
        <end position="422"/>
    </location>
</feature>
<evidence type="ECO:0000256" key="6">
    <source>
        <dbReference type="RuleBase" id="RU363058"/>
    </source>
</evidence>
<accession>A0A6L6IT12</accession>
<proteinExistence type="inferred from homology"/>
<keyword evidence="2 6" id="KW-0813">Transport</keyword>
<feature type="transmembrane region" description="Helical" evidence="6">
    <location>
        <begin position="191"/>
        <end position="212"/>
    </location>
</feature>
<evidence type="ECO:0000256" key="2">
    <source>
        <dbReference type="ARBA" id="ARBA00022448"/>
    </source>
</evidence>
<keyword evidence="3 6" id="KW-0812">Transmembrane</keyword>
<comment type="caution">
    <text evidence="7">The sequence shown here is derived from an EMBL/GenBank/DDBJ whole genome shotgun (WGS) entry which is preliminary data.</text>
</comment>
<feature type="transmembrane region" description="Helical" evidence="6">
    <location>
        <begin position="454"/>
        <end position="475"/>
    </location>
</feature>
<evidence type="ECO:0000256" key="1">
    <source>
        <dbReference type="ARBA" id="ARBA00004141"/>
    </source>
</evidence>